<dbReference type="EMBL" id="CAJOBE010006380">
    <property type="protein sequence ID" value="CAF4005228.1"/>
    <property type="molecule type" value="Genomic_DNA"/>
</dbReference>
<dbReference type="Proteomes" id="UP000663836">
    <property type="component" value="Unassembled WGS sequence"/>
</dbReference>
<evidence type="ECO:0000256" key="1">
    <source>
        <dbReference type="SAM" id="MobiDB-lite"/>
    </source>
</evidence>
<dbReference type="EMBL" id="CAJNOU010000307">
    <property type="protein sequence ID" value="CAF0953431.1"/>
    <property type="molecule type" value="Genomic_DNA"/>
</dbReference>
<dbReference type="Proteomes" id="UP000663854">
    <property type="component" value="Unassembled WGS sequence"/>
</dbReference>
<evidence type="ECO:0000313" key="9">
    <source>
        <dbReference type="EMBL" id="CAF4037139.1"/>
    </source>
</evidence>
<dbReference type="PANTHER" id="PTHR46599">
    <property type="entry name" value="PIGGYBAC TRANSPOSABLE ELEMENT-DERIVED PROTEIN 4"/>
    <property type="match status" value="1"/>
</dbReference>
<evidence type="ECO:0000313" key="6">
    <source>
        <dbReference type="EMBL" id="CAF1074402.1"/>
    </source>
</evidence>
<evidence type="ECO:0000313" key="10">
    <source>
        <dbReference type="EMBL" id="CAF4041304.1"/>
    </source>
</evidence>
<reference evidence="6" key="1">
    <citation type="submission" date="2021-02" db="EMBL/GenBank/DDBJ databases">
        <authorList>
            <person name="Nowell W R."/>
        </authorList>
    </citation>
    <scope>NUCLEOTIDE SEQUENCE</scope>
</reference>
<evidence type="ECO:0000313" key="7">
    <source>
        <dbReference type="EMBL" id="CAF1260290.1"/>
    </source>
</evidence>
<comment type="caution">
    <text evidence="6">The sequence shown here is derived from an EMBL/GenBank/DDBJ whole genome shotgun (WGS) entry which is preliminary data.</text>
</comment>
<dbReference type="Proteomes" id="UP000663889">
    <property type="component" value="Unassembled WGS sequence"/>
</dbReference>
<dbReference type="EMBL" id="CAJOBD010005624">
    <property type="protein sequence ID" value="CAF4037139.1"/>
    <property type="molecule type" value="Genomic_DNA"/>
</dbReference>
<evidence type="ECO:0000313" key="12">
    <source>
        <dbReference type="Proteomes" id="UP000663870"/>
    </source>
</evidence>
<dbReference type="Proteomes" id="UP000663864">
    <property type="component" value="Unassembled WGS sequence"/>
</dbReference>
<dbReference type="Pfam" id="PF13843">
    <property type="entry name" value="DDE_Tnp_1_7"/>
    <property type="match status" value="1"/>
</dbReference>
<keyword evidence="12" id="KW-1185">Reference proteome</keyword>
<feature type="compositionally biased region" description="Acidic residues" evidence="1">
    <location>
        <begin position="21"/>
        <end position="35"/>
    </location>
</feature>
<evidence type="ECO:0000313" key="4">
    <source>
        <dbReference type="EMBL" id="CAF0937676.1"/>
    </source>
</evidence>
<dbReference type="PANTHER" id="PTHR46599:SF6">
    <property type="entry name" value="DUAL SPECIFICITY PHOSPHATASE 26"/>
    <property type="match status" value="1"/>
</dbReference>
<dbReference type="Proteomes" id="UP000663882">
    <property type="component" value="Unassembled WGS sequence"/>
</dbReference>
<evidence type="ECO:0000313" key="11">
    <source>
        <dbReference type="Proteomes" id="UP000663854"/>
    </source>
</evidence>
<feature type="region of interest" description="Disordered" evidence="1">
    <location>
        <begin position="1"/>
        <end position="35"/>
    </location>
</feature>
<dbReference type="AlphaFoldDB" id="A0A814M3K5"/>
<organism evidence="6 11">
    <name type="scientific">Rotaria sordida</name>
    <dbReference type="NCBI Taxonomy" id="392033"/>
    <lineage>
        <taxon>Eukaryota</taxon>
        <taxon>Metazoa</taxon>
        <taxon>Spiralia</taxon>
        <taxon>Gnathifera</taxon>
        <taxon>Rotifera</taxon>
        <taxon>Eurotatoria</taxon>
        <taxon>Bdelloidea</taxon>
        <taxon>Philodinida</taxon>
        <taxon>Philodinidae</taxon>
        <taxon>Rotaria</taxon>
    </lineage>
</organism>
<dbReference type="EMBL" id="CAJOAX010008742">
    <property type="protein sequence ID" value="CAF4041304.1"/>
    <property type="molecule type" value="Genomic_DNA"/>
</dbReference>
<accession>A0A814M3K5</accession>
<feature type="compositionally biased region" description="Acidic residues" evidence="1">
    <location>
        <begin position="1"/>
        <end position="14"/>
    </location>
</feature>
<evidence type="ECO:0000313" key="3">
    <source>
        <dbReference type="EMBL" id="CAF0910699.1"/>
    </source>
</evidence>
<dbReference type="EMBL" id="CAJNOH010000558">
    <property type="protein sequence ID" value="CAF1074402.1"/>
    <property type="molecule type" value="Genomic_DNA"/>
</dbReference>
<dbReference type="EMBL" id="CAJNOL010000996">
    <property type="protein sequence ID" value="CAF1260290.1"/>
    <property type="molecule type" value="Genomic_DNA"/>
</dbReference>
<sequence length="562" mass="64239">MDSSTEENDSDYFDDQNSGSEIEDHESQTSDDDEEIDLENLKLNDNSTWQSSYNSKSGMTWLSTPNYSMKTSCSNDNVPQAGLTEVTANISSIEDAFLSFIPEKMLEKILVYSNFEYSRNVTSTEKSKEITMIELKGFIGLLLLAESPIFKATMSRSRFQKIIARLRFDDKNTREERKKKDKFAAIREVWSYFQDNLQKSYIPGYNVTIDEQLLGFRGKCPFRQYMPKKPDKYGLKLWLCVDVNSHYVFNASPYLGRQPMEKRQTQIGAKVVLELLKPLYGLSRNATMDKFFTSVPLAKELQAKNLSLIGTLRKNKSEIPMEFLSNKNREVGSSLFGFQDGLTLVSFVPKYNKAVLLLTSKHHDSQVDKQTDKPIVILDYNKTKGAVDTVDQLCHRYTVKRATKRWPLCIFYGMIDIAAINAMIIWKTKNPQWNQNIKHKRRLFLEELGLALVSHQPVLQGLILTKKDLSYHDNITYAQIHPNQESIALGTQSPRIALWFYFINSTNKEPTISYLHCHSSPVLCLAFSFDALHIIGSNLSIEQTISGINHMFIPQQASLPAG</sequence>
<dbReference type="EMBL" id="CAJNOO010000337">
    <property type="protein sequence ID" value="CAF0910699.1"/>
    <property type="molecule type" value="Genomic_DNA"/>
</dbReference>
<evidence type="ECO:0000313" key="8">
    <source>
        <dbReference type="EMBL" id="CAF4005228.1"/>
    </source>
</evidence>
<dbReference type="Proteomes" id="UP000663823">
    <property type="component" value="Unassembled WGS sequence"/>
</dbReference>
<dbReference type="Proteomes" id="UP000663874">
    <property type="component" value="Unassembled WGS sequence"/>
</dbReference>
<proteinExistence type="predicted"/>
<gene>
    <name evidence="8" type="ORF">FNK824_LOCUS26176</name>
    <name evidence="9" type="ORF">JBS370_LOCUS28292</name>
    <name evidence="7" type="ORF">JXQ802_LOCUS27442</name>
    <name evidence="10" type="ORF">OTI717_LOCUS31142</name>
    <name evidence="6" type="ORF">PYM288_LOCUS18335</name>
    <name evidence="3" type="ORF">RFH988_LOCUS9470</name>
    <name evidence="5" type="ORF">SEV965_LOCUS8377</name>
    <name evidence="4" type="ORF">ZHD862_LOCUS9291</name>
</gene>
<dbReference type="Proteomes" id="UP000663870">
    <property type="component" value="Unassembled WGS sequence"/>
</dbReference>
<protein>
    <recommendedName>
        <fullName evidence="2">PiggyBac transposable element-derived protein domain-containing protein</fullName>
    </recommendedName>
</protein>
<dbReference type="InterPro" id="IPR036322">
    <property type="entry name" value="WD40_repeat_dom_sf"/>
</dbReference>
<feature type="domain" description="PiggyBac transposable element-derived protein" evidence="2">
    <location>
        <begin position="148"/>
        <end position="423"/>
    </location>
</feature>
<evidence type="ECO:0000313" key="5">
    <source>
        <dbReference type="EMBL" id="CAF0953431.1"/>
    </source>
</evidence>
<evidence type="ECO:0000259" key="2">
    <source>
        <dbReference type="Pfam" id="PF13843"/>
    </source>
</evidence>
<dbReference type="EMBL" id="CAJNOT010000314">
    <property type="protein sequence ID" value="CAF0937676.1"/>
    <property type="molecule type" value="Genomic_DNA"/>
</dbReference>
<name>A0A814M3K5_9BILA</name>
<dbReference type="SUPFAM" id="SSF50978">
    <property type="entry name" value="WD40 repeat-like"/>
    <property type="match status" value="1"/>
</dbReference>
<dbReference type="OrthoDB" id="9986773at2759"/>
<dbReference type="InterPro" id="IPR029526">
    <property type="entry name" value="PGBD"/>
</dbReference>